<dbReference type="Gene3D" id="3.40.50.150">
    <property type="entry name" value="Vaccinia Virus protein VP39"/>
    <property type="match status" value="1"/>
</dbReference>
<dbReference type="CDD" id="cd02440">
    <property type="entry name" value="AdoMet_MTases"/>
    <property type="match status" value="1"/>
</dbReference>
<dbReference type="PANTHER" id="PTHR43861:SF6">
    <property type="entry name" value="METHYLTRANSFERASE TYPE 11"/>
    <property type="match status" value="1"/>
</dbReference>
<comment type="caution">
    <text evidence="1">The sequence shown here is derived from an EMBL/GenBank/DDBJ whole genome shotgun (WGS) entry which is preliminary data.</text>
</comment>
<evidence type="ECO:0000313" key="2">
    <source>
        <dbReference type="Proteomes" id="UP001596106"/>
    </source>
</evidence>
<dbReference type="InterPro" id="IPR029063">
    <property type="entry name" value="SAM-dependent_MTases_sf"/>
</dbReference>
<dbReference type="PANTHER" id="PTHR43861">
    <property type="entry name" value="TRANS-ACONITATE 2-METHYLTRANSFERASE-RELATED"/>
    <property type="match status" value="1"/>
</dbReference>
<keyword evidence="1" id="KW-0489">Methyltransferase</keyword>
<gene>
    <name evidence="1" type="ORF">ACFPMF_23525</name>
</gene>
<reference evidence="2" key="1">
    <citation type="journal article" date="2019" name="Int. J. Syst. Evol. Microbiol.">
        <title>The Global Catalogue of Microorganisms (GCM) 10K type strain sequencing project: providing services to taxonomists for standard genome sequencing and annotation.</title>
        <authorList>
            <consortium name="The Broad Institute Genomics Platform"/>
            <consortium name="The Broad Institute Genome Sequencing Center for Infectious Disease"/>
            <person name="Wu L."/>
            <person name="Ma J."/>
        </authorList>
    </citation>
    <scope>NUCLEOTIDE SEQUENCE [LARGE SCALE GENOMIC DNA]</scope>
    <source>
        <strain evidence="2">CCUG 55250</strain>
    </source>
</reference>
<dbReference type="Pfam" id="PF13489">
    <property type="entry name" value="Methyltransf_23"/>
    <property type="match status" value="1"/>
</dbReference>
<proteinExistence type="predicted"/>
<keyword evidence="2" id="KW-1185">Reference proteome</keyword>
<name>A0ABW0IFT8_9BACT</name>
<keyword evidence="1" id="KW-0808">Transferase</keyword>
<accession>A0ABW0IFT8</accession>
<dbReference type="SUPFAM" id="SSF53335">
    <property type="entry name" value="S-adenosyl-L-methionine-dependent methyltransferases"/>
    <property type="match status" value="1"/>
</dbReference>
<dbReference type="EMBL" id="JBHSMA010000011">
    <property type="protein sequence ID" value="MFC5412316.1"/>
    <property type="molecule type" value="Genomic_DNA"/>
</dbReference>
<dbReference type="EC" id="2.1.1.-" evidence="1"/>
<organism evidence="1 2">
    <name type="scientific">Larkinella bovis</name>
    <dbReference type="NCBI Taxonomy" id="683041"/>
    <lineage>
        <taxon>Bacteria</taxon>
        <taxon>Pseudomonadati</taxon>
        <taxon>Bacteroidota</taxon>
        <taxon>Cytophagia</taxon>
        <taxon>Cytophagales</taxon>
        <taxon>Spirosomataceae</taxon>
        <taxon>Larkinella</taxon>
    </lineage>
</organism>
<evidence type="ECO:0000313" key="1">
    <source>
        <dbReference type="EMBL" id="MFC5412316.1"/>
    </source>
</evidence>
<protein>
    <submittedName>
        <fullName evidence="1">Class I SAM-dependent methyltransferase</fullName>
        <ecNumber evidence="1">2.1.1.-</ecNumber>
    </submittedName>
</protein>
<dbReference type="GO" id="GO:0008168">
    <property type="term" value="F:methyltransferase activity"/>
    <property type="evidence" value="ECO:0007669"/>
    <property type="project" value="UniProtKB-KW"/>
</dbReference>
<dbReference type="RefSeq" id="WP_379849704.1">
    <property type="nucleotide sequence ID" value="NZ_JBHSMA010000011.1"/>
</dbReference>
<dbReference type="Proteomes" id="UP001596106">
    <property type="component" value="Unassembled WGS sequence"/>
</dbReference>
<dbReference type="GO" id="GO:0032259">
    <property type="term" value="P:methylation"/>
    <property type="evidence" value="ECO:0007669"/>
    <property type="project" value="UniProtKB-KW"/>
</dbReference>
<sequence length="276" mass="31956">MTCKDYLVSETDFIIQNCGKCGLKATNPRPVEGEIGRFYQSDDYISHSDTRKGIISQLYHTVRTITVRQKVKLITDLSPQKGQLLDIGCGSGYFLSASQQAGWKIMGTEPDTNTRRQAAERTYIQLKRSIFELDDTRKFDVITLWHVLEHIHELQETLDWIRAHTLSKGHVVIAVPNYHSWDAKHYKQFWAAYDVPRHLYHFSPGTMRTLLSRYGFEIVRQKPMLFDAFYVNMLSTKNRDGKPAYLESFWNGIRSNWAAYQNGGNYSSLIYVAQAR</sequence>